<comment type="caution">
    <text evidence="2">The sequence shown here is derived from an EMBL/GenBank/DDBJ whole genome shotgun (WGS) entry which is preliminary data.</text>
</comment>
<dbReference type="RefSeq" id="WP_235053552.1">
    <property type="nucleotide sequence ID" value="NZ_JAKFHA010000010.1"/>
</dbReference>
<reference evidence="2" key="1">
    <citation type="submission" date="2022-01" db="EMBL/GenBank/DDBJ databases">
        <title>Genome-Based Taxonomic Classification of the Phylum Actinobacteria.</title>
        <authorList>
            <person name="Gao Y."/>
        </authorList>
    </citation>
    <scope>NUCLEOTIDE SEQUENCE</scope>
    <source>
        <strain evidence="2">KLBMP 8922</strain>
    </source>
</reference>
<feature type="transmembrane region" description="Helical" evidence="1">
    <location>
        <begin position="120"/>
        <end position="141"/>
    </location>
</feature>
<evidence type="ECO:0000256" key="1">
    <source>
        <dbReference type="SAM" id="Phobius"/>
    </source>
</evidence>
<organism evidence="2 3">
    <name type="scientific">Yinghuangia soli</name>
    <dbReference type="NCBI Taxonomy" id="2908204"/>
    <lineage>
        <taxon>Bacteria</taxon>
        <taxon>Bacillati</taxon>
        <taxon>Actinomycetota</taxon>
        <taxon>Actinomycetes</taxon>
        <taxon>Kitasatosporales</taxon>
        <taxon>Streptomycetaceae</taxon>
        <taxon>Yinghuangia</taxon>
    </lineage>
</organism>
<proteinExistence type="predicted"/>
<dbReference type="Pfam" id="PF11377">
    <property type="entry name" value="DUF3180"/>
    <property type="match status" value="1"/>
</dbReference>
<keyword evidence="1" id="KW-0812">Transmembrane</keyword>
<dbReference type="Proteomes" id="UP001165378">
    <property type="component" value="Unassembled WGS sequence"/>
</dbReference>
<accession>A0AA41Q3B0</accession>
<evidence type="ECO:0000313" key="2">
    <source>
        <dbReference type="EMBL" id="MCF2529317.1"/>
    </source>
</evidence>
<keyword evidence="1" id="KW-0472">Membrane</keyword>
<protein>
    <submittedName>
        <fullName evidence="2">DUF3180 domain-containing protein</fullName>
    </submittedName>
</protein>
<keyword evidence="3" id="KW-1185">Reference proteome</keyword>
<dbReference type="EMBL" id="JAKFHA010000010">
    <property type="protein sequence ID" value="MCF2529317.1"/>
    <property type="molecule type" value="Genomic_DNA"/>
</dbReference>
<dbReference type="AlphaFoldDB" id="A0AA41Q3B0"/>
<dbReference type="InterPro" id="IPR021517">
    <property type="entry name" value="DUF3180"/>
</dbReference>
<name>A0AA41Q3B0_9ACTN</name>
<evidence type="ECO:0000313" key="3">
    <source>
        <dbReference type="Proteomes" id="UP001165378"/>
    </source>
</evidence>
<sequence length="164" mass="17165">MKPTRPALLLGLAAATGALSYGAVDLWLTRGTPPGVPVLAPFVLLLLAVVALATGLSLRARFKAQRERRVDAKPVDPLTAARAVVFAKASALVAALIGGLYGGYGLFLWLHLDNDARREQAARCGFSVAAALLLVLAALFLERVCRVPDDPEQPGGGRSASPSR</sequence>
<keyword evidence="1" id="KW-1133">Transmembrane helix</keyword>
<gene>
    <name evidence="2" type="ORF">LZ495_19150</name>
</gene>
<feature type="transmembrane region" description="Helical" evidence="1">
    <location>
        <begin position="38"/>
        <end position="58"/>
    </location>
</feature>